<comment type="caution">
    <text evidence="6">The sequence shown here is derived from an EMBL/GenBank/DDBJ whole genome shotgun (WGS) entry which is preliminary data.</text>
</comment>
<accession>A0A841HQ98</accession>
<dbReference type="PROSITE" id="PS51891">
    <property type="entry name" value="CENP_V_GFA"/>
    <property type="match status" value="1"/>
</dbReference>
<comment type="similarity">
    <text evidence="1">Belongs to the Gfa family.</text>
</comment>
<evidence type="ECO:0000313" key="6">
    <source>
        <dbReference type="EMBL" id="MBB6095521.1"/>
    </source>
</evidence>
<evidence type="ECO:0000259" key="5">
    <source>
        <dbReference type="PROSITE" id="PS51891"/>
    </source>
</evidence>
<organism evidence="6 7">
    <name type="scientific">Povalibacter uvarum</name>
    <dbReference type="NCBI Taxonomy" id="732238"/>
    <lineage>
        <taxon>Bacteria</taxon>
        <taxon>Pseudomonadati</taxon>
        <taxon>Pseudomonadota</taxon>
        <taxon>Gammaproteobacteria</taxon>
        <taxon>Steroidobacterales</taxon>
        <taxon>Steroidobacteraceae</taxon>
        <taxon>Povalibacter</taxon>
    </lineage>
</organism>
<dbReference type="PANTHER" id="PTHR33337:SF40">
    <property type="entry name" value="CENP-V_GFA DOMAIN-CONTAINING PROTEIN-RELATED"/>
    <property type="match status" value="1"/>
</dbReference>
<dbReference type="AlphaFoldDB" id="A0A841HQ98"/>
<dbReference type="GO" id="GO:0016846">
    <property type="term" value="F:carbon-sulfur lyase activity"/>
    <property type="evidence" value="ECO:0007669"/>
    <property type="project" value="InterPro"/>
</dbReference>
<evidence type="ECO:0000313" key="7">
    <source>
        <dbReference type="Proteomes" id="UP000588068"/>
    </source>
</evidence>
<name>A0A841HQ98_9GAMM</name>
<dbReference type="Pfam" id="PF04828">
    <property type="entry name" value="GFA"/>
    <property type="match status" value="1"/>
</dbReference>
<keyword evidence="4" id="KW-0456">Lyase</keyword>
<gene>
    <name evidence="6" type="ORF">HNQ60_004411</name>
</gene>
<sequence length="133" mass="14193">MIAGGCACGRVRYESTGEAEFSVICHCRDCQRASGTAGVPVMGVPRSGFRVTGDPAKYVSRGGSGQDAIRHFCPHCGSLLFGAPQVIPDTITIYVGSLDDPSVFKPDLAMFTRDRPQWGRLSGELVEVETAPE</sequence>
<keyword evidence="2" id="KW-0479">Metal-binding</keyword>
<protein>
    <recommendedName>
        <fullName evidence="5">CENP-V/GFA domain-containing protein</fullName>
    </recommendedName>
</protein>
<dbReference type="InterPro" id="IPR011057">
    <property type="entry name" value="Mss4-like_sf"/>
</dbReference>
<dbReference type="InterPro" id="IPR006913">
    <property type="entry name" value="CENP-V/GFA"/>
</dbReference>
<dbReference type="PANTHER" id="PTHR33337">
    <property type="entry name" value="GFA DOMAIN-CONTAINING PROTEIN"/>
    <property type="match status" value="1"/>
</dbReference>
<proteinExistence type="inferred from homology"/>
<dbReference type="SUPFAM" id="SSF51316">
    <property type="entry name" value="Mss4-like"/>
    <property type="match status" value="1"/>
</dbReference>
<dbReference type="Gene3D" id="3.90.1590.10">
    <property type="entry name" value="glutathione-dependent formaldehyde- activating enzyme (gfa)"/>
    <property type="match status" value="1"/>
</dbReference>
<dbReference type="RefSeq" id="WP_184334879.1">
    <property type="nucleotide sequence ID" value="NZ_JACHHZ010000005.1"/>
</dbReference>
<dbReference type="Proteomes" id="UP000588068">
    <property type="component" value="Unassembled WGS sequence"/>
</dbReference>
<keyword evidence="7" id="KW-1185">Reference proteome</keyword>
<evidence type="ECO:0000256" key="1">
    <source>
        <dbReference type="ARBA" id="ARBA00005495"/>
    </source>
</evidence>
<keyword evidence="3" id="KW-0862">Zinc</keyword>
<reference evidence="6 7" key="1">
    <citation type="submission" date="2020-08" db="EMBL/GenBank/DDBJ databases">
        <title>Genomic Encyclopedia of Type Strains, Phase IV (KMG-IV): sequencing the most valuable type-strain genomes for metagenomic binning, comparative biology and taxonomic classification.</title>
        <authorList>
            <person name="Goeker M."/>
        </authorList>
    </citation>
    <scope>NUCLEOTIDE SEQUENCE [LARGE SCALE GENOMIC DNA]</scope>
    <source>
        <strain evidence="6 7">DSM 26723</strain>
    </source>
</reference>
<evidence type="ECO:0000256" key="3">
    <source>
        <dbReference type="ARBA" id="ARBA00022833"/>
    </source>
</evidence>
<feature type="domain" description="CENP-V/GFA" evidence="5">
    <location>
        <begin position="2"/>
        <end position="119"/>
    </location>
</feature>
<evidence type="ECO:0000256" key="2">
    <source>
        <dbReference type="ARBA" id="ARBA00022723"/>
    </source>
</evidence>
<dbReference type="GO" id="GO:0046872">
    <property type="term" value="F:metal ion binding"/>
    <property type="evidence" value="ECO:0007669"/>
    <property type="project" value="UniProtKB-KW"/>
</dbReference>
<dbReference type="EMBL" id="JACHHZ010000005">
    <property type="protein sequence ID" value="MBB6095521.1"/>
    <property type="molecule type" value="Genomic_DNA"/>
</dbReference>
<evidence type="ECO:0000256" key="4">
    <source>
        <dbReference type="ARBA" id="ARBA00023239"/>
    </source>
</evidence>